<comment type="similarity">
    <text evidence="1">Belongs to the UDP-glycosyltransferase family.</text>
</comment>
<keyword evidence="5" id="KW-1185">Reference proteome</keyword>
<evidence type="ECO:0000256" key="1">
    <source>
        <dbReference type="ARBA" id="ARBA00009995"/>
    </source>
</evidence>
<evidence type="ECO:0000313" key="5">
    <source>
        <dbReference type="Proteomes" id="UP000289152"/>
    </source>
</evidence>
<comment type="caution">
    <text evidence="4">The sequence shown here is derived from an EMBL/GenBank/DDBJ whole genome shotgun (WGS) entry which is preliminary data.</text>
</comment>
<dbReference type="PANTHER" id="PTHR11926">
    <property type="entry name" value="GLUCOSYL/GLUCURONOSYL TRANSFERASES"/>
    <property type="match status" value="1"/>
</dbReference>
<evidence type="ECO:0000256" key="3">
    <source>
        <dbReference type="ARBA" id="ARBA00022679"/>
    </source>
</evidence>
<dbReference type="Proteomes" id="UP000289152">
    <property type="component" value="Unassembled WGS sequence"/>
</dbReference>
<dbReference type="PANTHER" id="PTHR11926:SF1494">
    <property type="entry name" value="FLAVONOL 3-O-GLUCOSYLTRANSFERASE UGT76E12-RELATED"/>
    <property type="match status" value="1"/>
</dbReference>
<dbReference type="AlphaFoldDB" id="A0A4V1M525"/>
<proteinExistence type="inferred from homology"/>
<keyword evidence="3" id="KW-0808">Transferase</keyword>
<dbReference type="InParanoid" id="A0A4V1M525"/>
<sequence>MSVLDSKKAHYLVVPISGWGHLRPMLQFSLNLLTVRQDLTVTLLMDRATAPRLAHALACNLSGEDVLCRLKTKQIEEPAPTESEKADHLRPPKGGSTKEIIEVFQESDPPTLVIYNWLGVHFLDSFKPVINQLQLSSLPVYVFCPLISGSLYHFMAKKEHDGMIATFFEETEKLMDQGVEKYEAYDKTWYKFEDKIIHIPGYPPMKDWECFPQNEGIPFPARWSEFIKQSYDALSDPLLKGVLIPSAPELEGEPQEALGKDLGKRIIGIGPQFSADVWDGIPPSMTRSTPDEVEALDFLDEQLKLKGPRSVVYISFGSVFFPIHRPEIMPMLLKSLPSNMTFLLANAGDMSNLTPETAAEWVEGGRGKVVKFAPQWKVLNHPAIAWFISHMGINSSQESIMAGIPVVAFPQAADQNESAMLLGKLGTCIELQQLRTANGLTRANGTTIISTHESMLKEMHETWEVMQRDSDLMRQKAKEAREILVRSWKQGASRKNMEEFGR</sequence>
<dbReference type="OrthoDB" id="5835829at2759"/>
<dbReference type="GO" id="GO:0080044">
    <property type="term" value="F:quercetin 7-O-glucosyltransferase activity"/>
    <property type="evidence" value="ECO:0007669"/>
    <property type="project" value="TreeGrafter"/>
</dbReference>
<dbReference type="InterPro" id="IPR002213">
    <property type="entry name" value="UDP_glucos_trans"/>
</dbReference>
<dbReference type="GO" id="GO:0080043">
    <property type="term" value="F:quercetin 3-O-glucosyltransferase activity"/>
    <property type="evidence" value="ECO:0007669"/>
    <property type="project" value="TreeGrafter"/>
</dbReference>
<organism evidence="4 5">
    <name type="scientific">Tremella mesenterica</name>
    <name type="common">Jelly fungus</name>
    <dbReference type="NCBI Taxonomy" id="5217"/>
    <lineage>
        <taxon>Eukaryota</taxon>
        <taxon>Fungi</taxon>
        <taxon>Dikarya</taxon>
        <taxon>Basidiomycota</taxon>
        <taxon>Agaricomycotina</taxon>
        <taxon>Tremellomycetes</taxon>
        <taxon>Tremellales</taxon>
        <taxon>Tremellaceae</taxon>
        <taxon>Tremella</taxon>
    </lineage>
</organism>
<accession>A0A4V1M525</accession>
<evidence type="ECO:0008006" key="6">
    <source>
        <dbReference type="Google" id="ProtNLM"/>
    </source>
</evidence>
<reference evidence="4 5" key="1">
    <citation type="submission" date="2016-06" db="EMBL/GenBank/DDBJ databases">
        <title>Evolution of pathogenesis and genome organization in the Tremellales.</title>
        <authorList>
            <person name="Cuomo C."/>
            <person name="Litvintseva A."/>
            <person name="Heitman J."/>
            <person name="Chen Y."/>
            <person name="Sun S."/>
            <person name="Springer D."/>
            <person name="Dromer F."/>
            <person name="Young S."/>
            <person name="Zeng Q."/>
            <person name="Chapman S."/>
            <person name="Gujja S."/>
            <person name="Saif S."/>
            <person name="Birren B."/>
        </authorList>
    </citation>
    <scope>NUCLEOTIDE SEQUENCE [LARGE SCALE GENOMIC DNA]</scope>
    <source>
        <strain evidence="4 5">ATCC 28783</strain>
    </source>
</reference>
<dbReference type="Gene3D" id="3.40.50.2000">
    <property type="entry name" value="Glycogen Phosphorylase B"/>
    <property type="match status" value="2"/>
</dbReference>
<keyword evidence="2" id="KW-0328">Glycosyltransferase</keyword>
<evidence type="ECO:0000313" key="4">
    <source>
        <dbReference type="EMBL" id="RXK42387.1"/>
    </source>
</evidence>
<evidence type="ECO:0000256" key="2">
    <source>
        <dbReference type="ARBA" id="ARBA00022676"/>
    </source>
</evidence>
<dbReference type="VEuPathDB" id="FungiDB:TREMEDRAFT_63477"/>
<gene>
    <name evidence="4" type="ORF">M231_00377</name>
</gene>
<name>A0A4V1M525_TREME</name>
<dbReference type="EMBL" id="SDIL01000002">
    <property type="protein sequence ID" value="RXK42387.1"/>
    <property type="molecule type" value="Genomic_DNA"/>
</dbReference>
<protein>
    <recommendedName>
        <fullName evidence="6">UDP-glycosyltransferases domain-containing protein</fullName>
    </recommendedName>
</protein>
<dbReference type="CDD" id="cd03784">
    <property type="entry name" value="GT1_Gtf-like"/>
    <property type="match status" value="1"/>
</dbReference>
<dbReference type="SUPFAM" id="SSF53756">
    <property type="entry name" value="UDP-Glycosyltransferase/glycogen phosphorylase"/>
    <property type="match status" value="1"/>
</dbReference>
<dbReference type="Pfam" id="PF00201">
    <property type="entry name" value="UDPGT"/>
    <property type="match status" value="1"/>
</dbReference>